<dbReference type="PANTHER" id="PTHR43311">
    <property type="entry name" value="GLUTAMATE--TRNA LIGASE"/>
    <property type="match status" value="1"/>
</dbReference>
<comment type="caution">
    <text evidence="7">Lacks conserved residue(s) required for the propagation of feature annotation.</text>
</comment>
<gene>
    <name evidence="7 10" type="primary">gltX</name>
    <name evidence="10" type="ORF">ACFFJP_18335</name>
</gene>
<feature type="domain" description="Glutamyl/glutaminyl-tRNA synthetase class Ib catalytic" evidence="8">
    <location>
        <begin position="4"/>
        <end position="304"/>
    </location>
</feature>
<dbReference type="Gene3D" id="3.40.50.620">
    <property type="entry name" value="HUPs"/>
    <property type="match status" value="1"/>
</dbReference>
<comment type="subcellular location">
    <subcellularLocation>
        <location evidence="7">Cytoplasm</location>
    </subcellularLocation>
</comment>
<comment type="catalytic activity">
    <reaction evidence="7">
        <text>tRNA(Glu) + L-glutamate + ATP = L-glutamyl-tRNA(Glu) + AMP + diphosphate</text>
        <dbReference type="Rhea" id="RHEA:23540"/>
        <dbReference type="Rhea" id="RHEA-COMP:9663"/>
        <dbReference type="Rhea" id="RHEA-COMP:9680"/>
        <dbReference type="ChEBI" id="CHEBI:29985"/>
        <dbReference type="ChEBI" id="CHEBI:30616"/>
        <dbReference type="ChEBI" id="CHEBI:33019"/>
        <dbReference type="ChEBI" id="CHEBI:78442"/>
        <dbReference type="ChEBI" id="CHEBI:78520"/>
        <dbReference type="ChEBI" id="CHEBI:456215"/>
        <dbReference type="EC" id="6.1.1.17"/>
    </reaction>
</comment>
<dbReference type="HAMAP" id="MF_00022">
    <property type="entry name" value="Glu_tRNA_synth_type1"/>
    <property type="match status" value="1"/>
</dbReference>
<evidence type="ECO:0000313" key="11">
    <source>
        <dbReference type="Proteomes" id="UP001589813"/>
    </source>
</evidence>
<dbReference type="InterPro" id="IPR020058">
    <property type="entry name" value="Glu/Gln-tRNA-synth_Ib_cat-dom"/>
</dbReference>
<keyword evidence="2 7" id="KW-0436">Ligase</keyword>
<dbReference type="InterPro" id="IPR000924">
    <property type="entry name" value="Glu/Gln-tRNA-synth"/>
</dbReference>
<keyword evidence="5 7" id="KW-0648">Protein biosynthesis</keyword>
<evidence type="ECO:0000256" key="6">
    <source>
        <dbReference type="ARBA" id="ARBA00023146"/>
    </source>
</evidence>
<keyword evidence="4 7" id="KW-0067">ATP-binding</keyword>
<dbReference type="Pfam" id="PF19269">
    <property type="entry name" value="Anticodon_2"/>
    <property type="match status" value="1"/>
</dbReference>
<dbReference type="Gene3D" id="1.10.10.350">
    <property type="match status" value="1"/>
</dbReference>
<feature type="binding site" evidence="7">
    <location>
        <position position="239"/>
    </location>
    <ligand>
        <name>ATP</name>
        <dbReference type="ChEBI" id="CHEBI:30616"/>
    </ligand>
</feature>
<feature type="short sequence motif" description="'KMSKS' region" evidence="7">
    <location>
        <begin position="236"/>
        <end position="240"/>
    </location>
</feature>
<evidence type="ECO:0000259" key="8">
    <source>
        <dbReference type="Pfam" id="PF00749"/>
    </source>
</evidence>
<dbReference type="NCBIfam" id="TIGR00464">
    <property type="entry name" value="gltX_bact"/>
    <property type="match status" value="1"/>
</dbReference>
<feature type="domain" description="Aminoacyl-tRNA synthetase class I anticodon-binding" evidence="9">
    <location>
        <begin position="319"/>
        <end position="459"/>
    </location>
</feature>
<evidence type="ECO:0000256" key="2">
    <source>
        <dbReference type="ARBA" id="ARBA00022598"/>
    </source>
</evidence>
<evidence type="ECO:0000256" key="4">
    <source>
        <dbReference type="ARBA" id="ARBA00022840"/>
    </source>
</evidence>
<name>A0ABV6BHB0_9GAMM</name>
<dbReference type="GO" id="GO:0004818">
    <property type="term" value="F:glutamate-tRNA ligase activity"/>
    <property type="evidence" value="ECO:0007669"/>
    <property type="project" value="UniProtKB-EC"/>
</dbReference>
<accession>A0ABV6BHB0</accession>
<dbReference type="InterPro" id="IPR033910">
    <property type="entry name" value="GluRS_core"/>
</dbReference>
<dbReference type="InterPro" id="IPR045462">
    <property type="entry name" value="aa-tRNA-synth_I_cd-bd"/>
</dbReference>
<dbReference type="PROSITE" id="PS00178">
    <property type="entry name" value="AA_TRNA_LIGASE_I"/>
    <property type="match status" value="1"/>
</dbReference>
<evidence type="ECO:0000259" key="9">
    <source>
        <dbReference type="Pfam" id="PF19269"/>
    </source>
</evidence>
<reference evidence="10 11" key="1">
    <citation type="submission" date="2024-09" db="EMBL/GenBank/DDBJ databases">
        <authorList>
            <person name="Sun Q."/>
            <person name="Mori K."/>
        </authorList>
    </citation>
    <scope>NUCLEOTIDE SEQUENCE [LARGE SCALE GENOMIC DNA]</scope>
    <source>
        <strain evidence="10 11">KCTC 23315</strain>
    </source>
</reference>
<organism evidence="10 11">
    <name type="scientific">Rheinheimera tilapiae</name>
    <dbReference type="NCBI Taxonomy" id="875043"/>
    <lineage>
        <taxon>Bacteria</taxon>
        <taxon>Pseudomonadati</taxon>
        <taxon>Pseudomonadota</taxon>
        <taxon>Gammaproteobacteria</taxon>
        <taxon>Chromatiales</taxon>
        <taxon>Chromatiaceae</taxon>
        <taxon>Rheinheimera</taxon>
    </lineage>
</organism>
<keyword evidence="3 7" id="KW-0547">Nucleotide-binding</keyword>
<dbReference type="InterPro" id="IPR008925">
    <property type="entry name" value="aa_tRNA-synth_I_cd-bd_sf"/>
</dbReference>
<dbReference type="InterPro" id="IPR014729">
    <property type="entry name" value="Rossmann-like_a/b/a_fold"/>
</dbReference>
<dbReference type="InterPro" id="IPR020751">
    <property type="entry name" value="aa-tRNA-synth_I_codon-bd_sub2"/>
</dbReference>
<dbReference type="RefSeq" id="WP_377247721.1">
    <property type="nucleotide sequence ID" value="NZ_JBHLXP010000005.1"/>
</dbReference>
<dbReference type="InterPro" id="IPR004527">
    <property type="entry name" value="Glu-tRNA-ligase_bac/mito"/>
</dbReference>
<dbReference type="EC" id="6.1.1.17" evidence="7"/>
<dbReference type="SUPFAM" id="SSF52374">
    <property type="entry name" value="Nucleotidylyl transferase"/>
    <property type="match status" value="1"/>
</dbReference>
<comment type="subunit">
    <text evidence="7">Monomer.</text>
</comment>
<evidence type="ECO:0000256" key="7">
    <source>
        <dbReference type="HAMAP-Rule" id="MF_00022"/>
    </source>
</evidence>
<keyword evidence="6 7" id="KW-0030">Aminoacyl-tRNA synthetase</keyword>
<comment type="similarity">
    <text evidence="1 7">Belongs to the class-I aminoacyl-tRNA synthetase family. Glutamate--tRNA ligase type 1 subfamily.</text>
</comment>
<dbReference type="InterPro" id="IPR001412">
    <property type="entry name" value="aa-tRNA-synth_I_CS"/>
</dbReference>
<evidence type="ECO:0000256" key="1">
    <source>
        <dbReference type="ARBA" id="ARBA00007894"/>
    </source>
</evidence>
<evidence type="ECO:0000256" key="3">
    <source>
        <dbReference type="ARBA" id="ARBA00022741"/>
    </source>
</evidence>
<feature type="short sequence motif" description="'HIGH' region" evidence="7">
    <location>
        <begin position="9"/>
        <end position="19"/>
    </location>
</feature>
<proteinExistence type="inferred from homology"/>
<dbReference type="PANTHER" id="PTHR43311:SF2">
    <property type="entry name" value="GLUTAMATE--TRNA LIGASE, MITOCHONDRIAL-RELATED"/>
    <property type="match status" value="1"/>
</dbReference>
<keyword evidence="7" id="KW-0963">Cytoplasm</keyword>
<keyword evidence="11" id="KW-1185">Reference proteome</keyword>
<dbReference type="InterPro" id="IPR049940">
    <property type="entry name" value="GluQ/Sye"/>
</dbReference>
<sequence length="470" mass="52222">MSTVTRFAPSPTGYLHVGGARTALYSWLYAKKTGGKFILRIEDTDLERSTQASVDAIMDGMNWLELDWDEGPFYQTKRFDLYKEVVAQLLAEGKAYKCFCTPEEVDAMREAQMAAGEKPKYNGMWRERTDHPADKPFCIRFKNPLDGVVVIDDMIKGRIEVANAELDDLVIARSDGTPTYNLTVVVDDWKMGVTHVIRGDDHVNNTPRQMNILAALGATLPKYAHVPMILGDDGKRLSKRHGAVGVMQYRDNGFLPEALLNYLVRLGWSHGDQEIFSRDELVELFDLSACNRAPSAFNTEKLLWLNQHYIRTSPVAHVAKHLQWHVEDQKLEISNGPSLEQLIAVQGERVKTLKEMIEVSRYFYEDFSAFEENAAKKHLRPVAAEPLKAVQAHLAALTEWTAEAVHAAINGAAESLGLGMGKVGMPLRVAVTGGGNSPSLDVTLALIGKDRCLARIDLALAFIAERGEAA</sequence>
<dbReference type="Proteomes" id="UP001589813">
    <property type="component" value="Unassembled WGS sequence"/>
</dbReference>
<evidence type="ECO:0000256" key="5">
    <source>
        <dbReference type="ARBA" id="ARBA00022917"/>
    </source>
</evidence>
<dbReference type="CDD" id="cd00808">
    <property type="entry name" value="GluRS_core"/>
    <property type="match status" value="1"/>
</dbReference>
<dbReference type="PRINTS" id="PR00987">
    <property type="entry name" value="TRNASYNTHGLU"/>
</dbReference>
<evidence type="ECO:0000313" key="10">
    <source>
        <dbReference type="EMBL" id="MFC0050264.1"/>
    </source>
</evidence>
<dbReference type="SUPFAM" id="SSF48163">
    <property type="entry name" value="An anticodon-binding domain of class I aminoacyl-tRNA synthetases"/>
    <property type="match status" value="1"/>
</dbReference>
<protein>
    <recommendedName>
        <fullName evidence="7">Glutamate--tRNA ligase</fullName>
        <ecNumber evidence="7">6.1.1.17</ecNumber>
    </recommendedName>
    <alternativeName>
        <fullName evidence="7">Glutamyl-tRNA synthetase</fullName>
        <shortName evidence="7">GluRS</shortName>
    </alternativeName>
</protein>
<comment type="caution">
    <text evidence="10">The sequence shown here is derived from an EMBL/GenBank/DDBJ whole genome shotgun (WGS) entry which is preliminary data.</text>
</comment>
<dbReference type="EMBL" id="JBHLXP010000005">
    <property type="protein sequence ID" value="MFC0050264.1"/>
    <property type="molecule type" value="Genomic_DNA"/>
</dbReference>
<comment type="function">
    <text evidence="7">Catalyzes the attachment of glutamate to tRNA(Glu) in a two-step reaction: glutamate is first activated by ATP to form Glu-AMP and then transferred to the acceptor end of tRNA(Glu).</text>
</comment>
<dbReference type="Pfam" id="PF00749">
    <property type="entry name" value="tRNA-synt_1c"/>
    <property type="match status" value="1"/>
</dbReference>